<reference evidence="12" key="1">
    <citation type="submission" date="2020-10" db="EMBL/GenBank/DDBJ databases">
        <title>Feather gene expression reveals the developmental basis of iridescence in African starlings.</title>
        <authorList>
            <person name="Rubenstein D.R."/>
        </authorList>
    </citation>
    <scope>NUCLEOTIDE SEQUENCE</scope>
    <source>
        <strain evidence="12">SS15</strain>
        <tissue evidence="12">Liver</tissue>
    </source>
</reference>
<dbReference type="GO" id="GO:0008270">
    <property type="term" value="F:zinc ion binding"/>
    <property type="evidence" value="ECO:0007669"/>
    <property type="project" value="UniProtKB-KW"/>
</dbReference>
<dbReference type="GO" id="GO:0006284">
    <property type="term" value="P:base-excision repair"/>
    <property type="evidence" value="ECO:0007669"/>
    <property type="project" value="TreeGrafter"/>
</dbReference>
<evidence type="ECO:0000256" key="7">
    <source>
        <dbReference type="ARBA" id="ARBA00023125"/>
    </source>
</evidence>
<evidence type="ECO:0000256" key="1">
    <source>
        <dbReference type="ARBA" id="ARBA00004123"/>
    </source>
</evidence>
<name>A0A835TTD6_9PASS</name>
<keyword evidence="10" id="KW-0812">Transmembrane</keyword>
<dbReference type="GO" id="GO:0000110">
    <property type="term" value="C:nucleotide-excision repair factor 1 complex"/>
    <property type="evidence" value="ECO:0007669"/>
    <property type="project" value="TreeGrafter"/>
</dbReference>
<sequence length="435" mass="49867">MCGGARARALPKVVDTGGGFFLEQEEEESEKEERGAGEKIVHPPDRSAAAVPAFIVIKRAGAKLLIVRWRISAHCLAIFSPTKKANGELSGHPPPFLPAGTDKNLANCPRLPLSSFRERQSLKKYFFPLAPVLEFDYLICGDCGKEFMDSYLMQHFDWATCDNCRDVEDKHKLITRTEAKEEYLLKDCDLDKREPVLRFIVKKNPHNSRWGEMKLYLKLQVIKRSLEVWGSEEALQEAKALRRDSREKMKQKKFDKKVKELRRAVRSSLWKKAASIHEHEYGPEENIDEDTYKKTCTVCGHELTYEKIHIYYQGRVHPKGELHHPSHSSTHLVPTQRSIFPISASVVVIIIIITVTLVPQYIQEETLNKNKEVKSKERQTTYITVNLVHSLALKHVFNLTAMRFDDAVEVLLYYKSLNGVAARHDRTLIGFQNTS</sequence>
<dbReference type="SUPFAM" id="SSF46955">
    <property type="entry name" value="Putative DNA-binding domain"/>
    <property type="match status" value="1"/>
</dbReference>
<evidence type="ECO:0000256" key="6">
    <source>
        <dbReference type="ARBA" id="ARBA00022833"/>
    </source>
</evidence>
<keyword evidence="9" id="KW-0539">Nucleus</keyword>
<dbReference type="PANTHER" id="PTHR10142:SF0">
    <property type="entry name" value="DNA REPAIR PROTEIN COMPLEMENTING XP-A CELLS"/>
    <property type="match status" value="1"/>
</dbReference>
<dbReference type="PROSITE" id="PS00752">
    <property type="entry name" value="XPA_1"/>
    <property type="match status" value="1"/>
</dbReference>
<proteinExistence type="inferred from homology"/>
<keyword evidence="10" id="KW-0472">Membrane</keyword>
<evidence type="ECO:0000256" key="5">
    <source>
        <dbReference type="ARBA" id="ARBA00022771"/>
    </source>
</evidence>
<comment type="subcellular location">
    <subcellularLocation>
        <location evidence="1">Nucleus</location>
    </subcellularLocation>
</comment>
<feature type="domain" description="XPA C-terminal" evidence="11">
    <location>
        <begin position="170"/>
        <end position="221"/>
    </location>
</feature>
<dbReference type="InterPro" id="IPR037129">
    <property type="entry name" value="XPA_sf"/>
</dbReference>
<evidence type="ECO:0000256" key="9">
    <source>
        <dbReference type="ARBA" id="ARBA00023242"/>
    </source>
</evidence>
<dbReference type="GO" id="GO:0070914">
    <property type="term" value="P:UV-damage excision repair"/>
    <property type="evidence" value="ECO:0007669"/>
    <property type="project" value="TreeGrafter"/>
</dbReference>
<dbReference type="PROSITE" id="PS00753">
    <property type="entry name" value="XPA_2"/>
    <property type="match status" value="1"/>
</dbReference>
<organism evidence="12">
    <name type="scientific">Lamprotornis superbus</name>
    <dbReference type="NCBI Taxonomy" id="245042"/>
    <lineage>
        <taxon>Eukaryota</taxon>
        <taxon>Metazoa</taxon>
        <taxon>Chordata</taxon>
        <taxon>Craniata</taxon>
        <taxon>Vertebrata</taxon>
        <taxon>Euteleostomi</taxon>
        <taxon>Archelosauria</taxon>
        <taxon>Archosauria</taxon>
        <taxon>Dinosauria</taxon>
        <taxon>Saurischia</taxon>
        <taxon>Theropoda</taxon>
        <taxon>Coelurosauria</taxon>
        <taxon>Aves</taxon>
        <taxon>Neognathae</taxon>
        <taxon>Neoaves</taxon>
        <taxon>Telluraves</taxon>
        <taxon>Australaves</taxon>
        <taxon>Passeriformes</taxon>
        <taxon>Sturnidae</taxon>
        <taxon>Lamprotornis</taxon>
    </lineage>
</organism>
<dbReference type="CDD" id="cd21076">
    <property type="entry name" value="DBD_XPA"/>
    <property type="match status" value="1"/>
</dbReference>
<keyword evidence="7" id="KW-0238">DNA-binding</keyword>
<dbReference type="InterPro" id="IPR022656">
    <property type="entry name" value="XPA_C"/>
</dbReference>
<dbReference type="Proteomes" id="UP000618051">
    <property type="component" value="Unassembled WGS sequence"/>
</dbReference>
<dbReference type="InterPro" id="IPR022652">
    <property type="entry name" value="Znf_XPA_CS"/>
</dbReference>
<dbReference type="Pfam" id="PF05181">
    <property type="entry name" value="XPA_C"/>
    <property type="match status" value="1"/>
</dbReference>
<dbReference type="EMBL" id="JADDUC010000118">
    <property type="protein sequence ID" value="KAG0118156.1"/>
    <property type="molecule type" value="Genomic_DNA"/>
</dbReference>
<dbReference type="NCBIfam" id="TIGR00598">
    <property type="entry name" value="rad14"/>
    <property type="match status" value="1"/>
</dbReference>
<dbReference type="Gene3D" id="3.90.530.10">
    <property type="entry name" value="XPA C-terminal domain"/>
    <property type="match status" value="1"/>
</dbReference>
<keyword evidence="4" id="KW-0227">DNA damage</keyword>
<dbReference type="InterPro" id="IPR000465">
    <property type="entry name" value="XPA/RAD14"/>
</dbReference>
<comment type="caution">
    <text evidence="12">The sequence shown here is derived from an EMBL/GenBank/DDBJ whole genome shotgun (WGS) entry which is preliminary data.</text>
</comment>
<keyword evidence="8" id="KW-0234">DNA repair</keyword>
<keyword evidence="3" id="KW-0479">Metal-binding</keyword>
<reference evidence="13" key="3">
    <citation type="submission" date="2022-01" db="EMBL/GenBank/DDBJ databases">
        <authorList>
            <person name="Rubenstein D.R."/>
        </authorList>
    </citation>
    <scope>NUCLEOTIDE SEQUENCE</scope>
    <source>
        <strain evidence="13">SS15</strain>
        <tissue evidence="13">Liver</tissue>
    </source>
</reference>
<dbReference type="OrthoDB" id="68328at2759"/>
<reference evidence="13 14" key="2">
    <citation type="journal article" date="2021" name="J. Hered.">
        <title>Feather Gene Expression Elucidates the Developmental Basis of Plumage Iridescence in African Starlings.</title>
        <authorList>
            <person name="Rubenstein D.R."/>
            <person name="Corvelo A."/>
            <person name="MacManes M.D."/>
            <person name="Maia R."/>
            <person name="Narzisi G."/>
            <person name="Rousaki A."/>
            <person name="Vandenabeele P."/>
            <person name="Shawkey M.D."/>
            <person name="Solomon J."/>
        </authorList>
    </citation>
    <scope>NUCLEOTIDE SEQUENCE [LARGE SCALE GENOMIC DNA]</scope>
    <source>
        <strain evidence="13">SS15</strain>
    </source>
</reference>
<keyword evidence="10" id="KW-1133">Transmembrane helix</keyword>
<evidence type="ECO:0000259" key="11">
    <source>
        <dbReference type="Pfam" id="PF05181"/>
    </source>
</evidence>
<dbReference type="Pfam" id="PF01286">
    <property type="entry name" value="XPA_N"/>
    <property type="match status" value="1"/>
</dbReference>
<evidence type="ECO:0000313" key="12">
    <source>
        <dbReference type="EMBL" id="KAG0118156.1"/>
    </source>
</evidence>
<dbReference type="GO" id="GO:1901255">
    <property type="term" value="P:nucleotide-excision repair involved in interstrand cross-link repair"/>
    <property type="evidence" value="ECO:0007669"/>
    <property type="project" value="TreeGrafter"/>
</dbReference>
<dbReference type="GO" id="GO:0000715">
    <property type="term" value="P:nucleotide-excision repair, DNA damage recognition"/>
    <property type="evidence" value="ECO:0007669"/>
    <property type="project" value="TreeGrafter"/>
</dbReference>
<comment type="similarity">
    <text evidence="2">Belongs to the XPA family.</text>
</comment>
<feature type="transmembrane region" description="Helical" evidence="10">
    <location>
        <begin position="339"/>
        <end position="362"/>
    </location>
</feature>
<dbReference type="FunFam" id="3.90.530.10:FF:000001">
    <property type="entry name" value="DNA repair protein complementing XP-A cells"/>
    <property type="match status" value="1"/>
</dbReference>
<evidence type="ECO:0000256" key="8">
    <source>
        <dbReference type="ARBA" id="ARBA00023204"/>
    </source>
</evidence>
<evidence type="ECO:0000313" key="13">
    <source>
        <dbReference type="EMBL" id="KAI1239813.1"/>
    </source>
</evidence>
<keyword evidence="14" id="KW-1185">Reference proteome</keyword>
<evidence type="ECO:0000256" key="3">
    <source>
        <dbReference type="ARBA" id="ARBA00022723"/>
    </source>
</evidence>
<evidence type="ECO:0000313" key="14">
    <source>
        <dbReference type="Proteomes" id="UP000618051"/>
    </source>
</evidence>
<dbReference type="SUPFAM" id="SSF57716">
    <property type="entry name" value="Glucocorticoid receptor-like (DNA-binding domain)"/>
    <property type="match status" value="1"/>
</dbReference>
<dbReference type="InterPro" id="IPR022658">
    <property type="entry name" value="XPA_CS"/>
</dbReference>
<dbReference type="InterPro" id="IPR009061">
    <property type="entry name" value="DNA-bd_dom_put_sf"/>
</dbReference>
<evidence type="ECO:0000256" key="10">
    <source>
        <dbReference type="SAM" id="Phobius"/>
    </source>
</evidence>
<dbReference type="EMBL" id="JADDUC020000004">
    <property type="protein sequence ID" value="KAI1239813.1"/>
    <property type="molecule type" value="Genomic_DNA"/>
</dbReference>
<evidence type="ECO:0000256" key="2">
    <source>
        <dbReference type="ARBA" id="ARBA00005548"/>
    </source>
</evidence>
<dbReference type="AlphaFoldDB" id="A0A835TTD6"/>
<gene>
    <name evidence="13" type="ORF">IHE44_0011247</name>
    <name evidence="12" type="ORF">IHE44_001378</name>
</gene>
<evidence type="ECO:0000256" key="4">
    <source>
        <dbReference type="ARBA" id="ARBA00022763"/>
    </source>
</evidence>
<dbReference type="GO" id="GO:0003684">
    <property type="term" value="F:damaged DNA binding"/>
    <property type="evidence" value="ECO:0007669"/>
    <property type="project" value="InterPro"/>
</dbReference>
<dbReference type="PANTHER" id="PTHR10142">
    <property type="entry name" value="DNA REPAIR PROTEIN COMPLEMENTING XP-A CELLS"/>
    <property type="match status" value="1"/>
</dbReference>
<keyword evidence="6" id="KW-0862">Zinc</keyword>
<keyword evidence="5" id="KW-0863">Zinc-finger</keyword>
<accession>A0A835TTD6</accession>
<protein>
    <recommendedName>
        <fullName evidence="11">XPA C-terminal domain-containing protein</fullName>
    </recommendedName>
</protein>